<dbReference type="Proteomes" id="UP000515512">
    <property type="component" value="Chromosome"/>
</dbReference>
<proteinExistence type="predicted"/>
<reference evidence="2 3" key="1">
    <citation type="submission" date="2020-07" db="EMBL/GenBank/DDBJ databases">
        <authorList>
            <person name="Zhuang K."/>
            <person name="Ran Y."/>
        </authorList>
    </citation>
    <scope>NUCLEOTIDE SEQUENCE [LARGE SCALE GENOMIC DNA]</scope>
    <source>
        <strain evidence="2 3">WCH-YHL-001</strain>
    </source>
</reference>
<gene>
    <name evidence="2" type="ORF">H0264_21960</name>
</gene>
<organism evidence="2 3">
    <name type="scientific">Nocardia huaxiensis</name>
    <dbReference type="NCBI Taxonomy" id="2755382"/>
    <lineage>
        <taxon>Bacteria</taxon>
        <taxon>Bacillati</taxon>
        <taxon>Actinomycetota</taxon>
        <taxon>Actinomycetes</taxon>
        <taxon>Mycobacteriales</taxon>
        <taxon>Nocardiaceae</taxon>
        <taxon>Nocardia</taxon>
    </lineage>
</organism>
<dbReference type="Pfam" id="PF05076">
    <property type="entry name" value="SUFU"/>
    <property type="match status" value="1"/>
</dbReference>
<protein>
    <submittedName>
        <fullName evidence="2">Suppressor of fused domain protein</fullName>
    </submittedName>
</protein>
<evidence type="ECO:0000259" key="1">
    <source>
        <dbReference type="Pfam" id="PF05076"/>
    </source>
</evidence>
<evidence type="ECO:0000313" key="3">
    <source>
        <dbReference type="Proteomes" id="UP000515512"/>
    </source>
</evidence>
<keyword evidence="3" id="KW-1185">Reference proteome</keyword>
<evidence type="ECO:0000313" key="2">
    <source>
        <dbReference type="EMBL" id="QLY28066.1"/>
    </source>
</evidence>
<dbReference type="InterPro" id="IPR037181">
    <property type="entry name" value="SUFU_N"/>
</dbReference>
<dbReference type="AlphaFoldDB" id="A0A7D6YZ80"/>
<dbReference type="EMBL" id="CP059399">
    <property type="protein sequence ID" value="QLY28066.1"/>
    <property type="molecule type" value="Genomic_DNA"/>
</dbReference>
<dbReference type="InterPro" id="IPR020941">
    <property type="entry name" value="SUFU-like_domain"/>
</dbReference>
<name>A0A7D6YZ80_9NOCA</name>
<dbReference type="KEGG" id="nhu:H0264_21960"/>
<accession>A0A7D6YZ80</accession>
<dbReference type="SUPFAM" id="SSF103359">
    <property type="entry name" value="Suppressor of Fused, N-terminal domain"/>
    <property type="match status" value="1"/>
</dbReference>
<feature type="domain" description="Suppressor of fused-like" evidence="1">
    <location>
        <begin position="53"/>
        <end position="188"/>
    </location>
</feature>
<sequence>MNAVSEHDYHALDLHLRRFWPDREFEDFQWAAGPIGQVLPRFRVRRLAPSNPDQGWTYVSIGAFEIHAGQRVEFVIESPVESPAHVESLAVIAHHHATTAHPLHLGRLINLGRPWLRESLAEGFMVNLPYPWGPELEWCGLANGERVQLLWLVPITPAEFRYAETEGTPALEDLFEAHAVHVTDAGRPSIR</sequence>